<feature type="region of interest" description="Disordered" evidence="11">
    <location>
        <begin position="110"/>
        <end position="166"/>
    </location>
</feature>
<dbReference type="Proteomes" id="UP000722750">
    <property type="component" value="Unassembled WGS sequence"/>
</dbReference>
<accession>A0A942A081</accession>
<feature type="compositionally biased region" description="Basic and acidic residues" evidence="11">
    <location>
        <begin position="115"/>
        <end position="137"/>
    </location>
</feature>
<dbReference type="AlphaFoldDB" id="A0A942A081"/>
<comment type="caution">
    <text evidence="12">The sequence shown here is derived from an EMBL/GenBank/DDBJ whole genome shotgun (WGS) entry which is preliminary data.</text>
</comment>
<keyword evidence="6 10" id="KW-0653">Protein transport</keyword>
<dbReference type="GO" id="GO:0015450">
    <property type="term" value="F:protein-transporting ATPase activity"/>
    <property type="evidence" value="ECO:0007669"/>
    <property type="project" value="UniProtKB-UniRule"/>
</dbReference>
<dbReference type="Pfam" id="PF03840">
    <property type="entry name" value="SecG"/>
    <property type="match status" value="1"/>
</dbReference>
<evidence type="ECO:0000256" key="5">
    <source>
        <dbReference type="ARBA" id="ARBA00022692"/>
    </source>
</evidence>
<comment type="subcellular location">
    <subcellularLocation>
        <location evidence="1 10">Cell membrane</location>
        <topology evidence="1 10">Multi-pass membrane protein</topology>
    </subcellularLocation>
</comment>
<feature type="transmembrane region" description="Helical" evidence="10">
    <location>
        <begin position="32"/>
        <end position="60"/>
    </location>
</feature>
<protein>
    <recommendedName>
        <fullName evidence="10">Protein-export membrane protein SecG</fullName>
    </recommendedName>
</protein>
<evidence type="ECO:0000256" key="3">
    <source>
        <dbReference type="ARBA" id="ARBA00022448"/>
    </source>
</evidence>
<keyword evidence="8 10" id="KW-0811">Translocation</keyword>
<dbReference type="GO" id="GO:0065002">
    <property type="term" value="P:intracellular protein transmembrane transport"/>
    <property type="evidence" value="ECO:0007669"/>
    <property type="project" value="TreeGrafter"/>
</dbReference>
<evidence type="ECO:0000256" key="8">
    <source>
        <dbReference type="ARBA" id="ARBA00023010"/>
    </source>
</evidence>
<sequence>MKFKWIVTIVIVFGLLAMFYINNWSGALKVTLIFSCIVLIGCVLLQAGKGGGLAAIGGLADESAMGTQPGGILARITYLVGAIFIVSTLLLTKLTLTSIHGTDTLRGEMSTSLQHEAHEHSEHEGTGDDHAGHDHAPGAHGTSEEAGGASVGMKAVDTTDEEQKSN</sequence>
<evidence type="ECO:0000256" key="11">
    <source>
        <dbReference type="SAM" id="MobiDB-lite"/>
    </source>
</evidence>
<evidence type="ECO:0000256" key="7">
    <source>
        <dbReference type="ARBA" id="ARBA00022989"/>
    </source>
</evidence>
<keyword evidence="5 10" id="KW-0812">Transmembrane</keyword>
<feature type="transmembrane region" description="Helical" evidence="10">
    <location>
        <begin position="72"/>
        <end position="91"/>
    </location>
</feature>
<comment type="function">
    <text evidence="10">Involved in protein export. Participates in an early event of protein translocation.</text>
</comment>
<dbReference type="PANTHER" id="PTHR34182:SF1">
    <property type="entry name" value="PROTEIN-EXPORT MEMBRANE PROTEIN SECG"/>
    <property type="match status" value="1"/>
</dbReference>
<gene>
    <name evidence="12" type="ORF">MAG551_00963</name>
</gene>
<dbReference type="EMBL" id="JAANXD010000041">
    <property type="protein sequence ID" value="MBS1257910.1"/>
    <property type="molecule type" value="Genomic_DNA"/>
</dbReference>
<feature type="transmembrane region" description="Helical" evidence="10">
    <location>
        <begin position="6"/>
        <end position="25"/>
    </location>
</feature>
<evidence type="ECO:0000256" key="6">
    <source>
        <dbReference type="ARBA" id="ARBA00022927"/>
    </source>
</evidence>
<dbReference type="PANTHER" id="PTHR34182">
    <property type="entry name" value="PROTEIN-EXPORT MEMBRANE PROTEIN SECG"/>
    <property type="match status" value="1"/>
</dbReference>
<comment type="similarity">
    <text evidence="2 10">Belongs to the SecG family.</text>
</comment>
<dbReference type="NCBIfam" id="TIGR00810">
    <property type="entry name" value="secG"/>
    <property type="match status" value="1"/>
</dbReference>
<keyword evidence="3 10" id="KW-0813">Transport</keyword>
<evidence type="ECO:0000256" key="10">
    <source>
        <dbReference type="RuleBase" id="RU365087"/>
    </source>
</evidence>
<reference evidence="12" key="1">
    <citation type="journal article" date="2021" name="ISME J.">
        <title>Fine-scale metabolic discontinuity in a stratified prokaryote microbiome of a Red Sea deep halocline.</title>
        <authorList>
            <person name="Michoud G."/>
            <person name="Ngugi D.K."/>
            <person name="Barozzi A."/>
            <person name="Merlino G."/>
            <person name="Calleja M.L."/>
            <person name="Delgado-Huertas A."/>
            <person name="Moran X.A.G."/>
            <person name="Daffonchio D."/>
        </authorList>
    </citation>
    <scope>NUCLEOTIDE SEQUENCE</scope>
    <source>
        <strain evidence="12">SuakinDeep_MAG55_1</strain>
    </source>
</reference>
<dbReference type="GO" id="GO:0005886">
    <property type="term" value="C:plasma membrane"/>
    <property type="evidence" value="ECO:0007669"/>
    <property type="project" value="UniProtKB-SubCell"/>
</dbReference>
<dbReference type="GO" id="GO:0043952">
    <property type="term" value="P:protein transport by the Sec complex"/>
    <property type="evidence" value="ECO:0007669"/>
    <property type="project" value="TreeGrafter"/>
</dbReference>
<evidence type="ECO:0000313" key="12">
    <source>
        <dbReference type="EMBL" id="MBS1257910.1"/>
    </source>
</evidence>
<keyword evidence="4 10" id="KW-1003">Cell membrane</keyword>
<keyword evidence="9 10" id="KW-0472">Membrane</keyword>
<evidence type="ECO:0000313" key="13">
    <source>
        <dbReference type="Proteomes" id="UP000722750"/>
    </source>
</evidence>
<evidence type="ECO:0000256" key="2">
    <source>
        <dbReference type="ARBA" id="ARBA00008445"/>
    </source>
</evidence>
<comment type="caution">
    <text evidence="10">Lacks conserved residue(s) required for the propagation of feature annotation.</text>
</comment>
<evidence type="ECO:0000256" key="9">
    <source>
        <dbReference type="ARBA" id="ARBA00023136"/>
    </source>
</evidence>
<dbReference type="GO" id="GO:0009306">
    <property type="term" value="P:protein secretion"/>
    <property type="evidence" value="ECO:0007669"/>
    <property type="project" value="UniProtKB-UniRule"/>
</dbReference>
<keyword evidence="7 10" id="KW-1133">Transmembrane helix</keyword>
<dbReference type="InterPro" id="IPR004692">
    <property type="entry name" value="SecG"/>
</dbReference>
<evidence type="ECO:0000256" key="4">
    <source>
        <dbReference type="ARBA" id="ARBA00022475"/>
    </source>
</evidence>
<organism evidence="12 13">
    <name type="scientific">Candidatus Scalindua arabica</name>
    <dbReference type="NCBI Taxonomy" id="1127984"/>
    <lineage>
        <taxon>Bacteria</taxon>
        <taxon>Pseudomonadati</taxon>
        <taxon>Planctomycetota</taxon>
        <taxon>Candidatus Brocadiia</taxon>
        <taxon>Candidatus Brocadiales</taxon>
        <taxon>Candidatus Scalinduaceae</taxon>
        <taxon>Candidatus Scalindua</taxon>
    </lineage>
</organism>
<proteinExistence type="inferred from homology"/>
<evidence type="ECO:0000256" key="1">
    <source>
        <dbReference type="ARBA" id="ARBA00004651"/>
    </source>
</evidence>
<name>A0A942A081_9BACT</name>